<dbReference type="Gene3D" id="2.70.150.10">
    <property type="entry name" value="Calcium-transporting ATPase, cytoplasmic transduction domain A"/>
    <property type="match status" value="1"/>
</dbReference>
<keyword evidence="4 10" id="KW-0479">Metal-binding</keyword>
<dbReference type="InterPro" id="IPR023214">
    <property type="entry name" value="HAD_sf"/>
</dbReference>
<evidence type="ECO:0000256" key="10">
    <source>
        <dbReference type="RuleBase" id="RU362081"/>
    </source>
</evidence>
<dbReference type="NCBIfam" id="TIGR01512">
    <property type="entry name" value="ATPase-IB2_Cd"/>
    <property type="match status" value="1"/>
</dbReference>
<dbReference type="InterPro" id="IPR008250">
    <property type="entry name" value="ATPase_P-typ_transduc_dom_A_sf"/>
</dbReference>
<dbReference type="InterPro" id="IPR027256">
    <property type="entry name" value="P-typ_ATPase_IB"/>
</dbReference>
<gene>
    <name evidence="13" type="ORF">ACFSX9_15450</name>
</gene>
<dbReference type="SFLD" id="SFLDS00003">
    <property type="entry name" value="Haloacid_Dehalogenase"/>
    <property type="match status" value="1"/>
</dbReference>
<sequence length="704" mass="77572">MDNKKHQHIYNKYGKQICCTQEERIYTRAGAKGLIATAGNENQERETIKNHEKQHNHEQDHEHNHDDHDHDHDHDDHDHGYTSGFMQYVPAIISFCLLLTGIALDYYIKPEFFKSYIRFILYFVAYLPVGLPVLKEAFETLQKGQLFTEFTLMCVATLGAFAIGEYPEGVAVMLFYGIGELFQSAAVNRAKGNIKALLDVRPTIANVYRNNNYITVNPEEVAIAETIQIMVGEKVPLDGIMLSENSSFNTSALTGESKPASIKQGETVLAGMLNLEKVIEIKVTRKFADSSLARILDMVQNATAKKAKTELLIRKFAKIYTPIVFFLALAVVIIPFFFVSDYVFKDWLYRALIFLVISCPCALVISIPLGYFGGIGAASRHGILFKGSNYLELMTKINTVVMDKTGTMTKGVFKVQKIEVANNTTKEELMQSLVALEKKSTHPIAKAIVESEKDNDHQYEATAIEEISGHGLKGVVNSKVVLAGNTKLLQKFNIVYDKNIDAIVESIVVVAIDNQYAGYVIIADEIKEDAKEAIRQMHANGITKIVMLSGDKNAITQQVALHLGIDTAFGDLLPEDKVQKVEELKQDKNNIIAFVGDGINDAPVLALSDVGIAMGAMGSDAAIETANVVIQNDQPSKIATAIKIGKATRKIVIQNIILAFAVKAIVLILGAGGIATMWEAVFADVGVALLAILNAVRIQKMNFK</sequence>
<feature type="transmembrane region" description="Helical" evidence="10">
    <location>
        <begin position="652"/>
        <end position="674"/>
    </location>
</feature>
<dbReference type="PRINTS" id="PR00119">
    <property type="entry name" value="CATATPASE"/>
</dbReference>
<evidence type="ECO:0000256" key="11">
    <source>
        <dbReference type="SAM" id="MobiDB-lite"/>
    </source>
</evidence>
<protein>
    <recommendedName>
        <fullName evidence="8">P-type Zn(2+) transporter</fullName>
        <ecNumber evidence="8">7.2.2.12</ecNumber>
    </recommendedName>
</protein>
<keyword evidence="7 10" id="KW-0472">Membrane</keyword>
<evidence type="ECO:0000256" key="3">
    <source>
        <dbReference type="ARBA" id="ARBA00022692"/>
    </source>
</evidence>
<comment type="subcellular location">
    <subcellularLocation>
        <location evidence="10">Cell membrane</location>
    </subcellularLocation>
    <subcellularLocation>
        <location evidence="1">Membrane</location>
    </subcellularLocation>
</comment>
<evidence type="ECO:0000256" key="1">
    <source>
        <dbReference type="ARBA" id="ARBA00004370"/>
    </source>
</evidence>
<dbReference type="PANTHER" id="PTHR48085">
    <property type="entry name" value="CADMIUM/ZINC-TRANSPORTING ATPASE HMA2-RELATED"/>
    <property type="match status" value="1"/>
</dbReference>
<dbReference type="SUPFAM" id="SSF81665">
    <property type="entry name" value="Calcium ATPase, transmembrane domain M"/>
    <property type="match status" value="1"/>
</dbReference>
<feature type="region of interest" description="Disordered" evidence="11">
    <location>
        <begin position="36"/>
        <end position="77"/>
    </location>
</feature>
<dbReference type="InterPro" id="IPR023298">
    <property type="entry name" value="ATPase_P-typ_TM_dom_sf"/>
</dbReference>
<feature type="transmembrane region" description="Helical" evidence="10">
    <location>
        <begin position="85"/>
        <end position="104"/>
    </location>
</feature>
<evidence type="ECO:0000313" key="14">
    <source>
        <dbReference type="Proteomes" id="UP001597549"/>
    </source>
</evidence>
<feature type="compositionally biased region" description="Basic and acidic residues" evidence="11">
    <location>
        <begin position="42"/>
        <end position="77"/>
    </location>
</feature>
<organism evidence="13 14">
    <name type="scientific">Flavobacterium ardleyense</name>
    <dbReference type="NCBI Taxonomy" id="2038737"/>
    <lineage>
        <taxon>Bacteria</taxon>
        <taxon>Pseudomonadati</taxon>
        <taxon>Bacteroidota</taxon>
        <taxon>Flavobacteriia</taxon>
        <taxon>Flavobacteriales</taxon>
        <taxon>Flavobacteriaceae</taxon>
        <taxon>Flavobacterium</taxon>
    </lineage>
</organism>
<evidence type="ECO:0000313" key="13">
    <source>
        <dbReference type="EMBL" id="MFD2910125.1"/>
    </source>
</evidence>
<comment type="similarity">
    <text evidence="2 10">Belongs to the cation transport ATPase (P-type) (TC 3.A.3) family. Type IB subfamily.</text>
</comment>
<dbReference type="PRINTS" id="PR00941">
    <property type="entry name" value="CDATPASE"/>
</dbReference>
<dbReference type="Pfam" id="PF00702">
    <property type="entry name" value="Hydrolase"/>
    <property type="match status" value="1"/>
</dbReference>
<feature type="transmembrane region" description="Helical" evidence="10">
    <location>
        <begin position="146"/>
        <end position="164"/>
    </location>
</feature>
<keyword evidence="14" id="KW-1185">Reference proteome</keyword>
<dbReference type="InterPro" id="IPR051014">
    <property type="entry name" value="Cation_Transport_ATPase_IB"/>
</dbReference>
<dbReference type="SFLD" id="SFLDG00002">
    <property type="entry name" value="C1.7:_P-type_atpase_like"/>
    <property type="match status" value="1"/>
</dbReference>
<dbReference type="Pfam" id="PF00122">
    <property type="entry name" value="E1-E2_ATPase"/>
    <property type="match status" value="1"/>
</dbReference>
<keyword evidence="10" id="KW-0547">Nucleotide-binding</keyword>
<feature type="domain" description="P-type ATPase A" evidence="12">
    <location>
        <begin position="201"/>
        <end position="300"/>
    </location>
</feature>
<evidence type="ECO:0000259" key="12">
    <source>
        <dbReference type="Pfam" id="PF00122"/>
    </source>
</evidence>
<dbReference type="EC" id="7.2.2.12" evidence="8"/>
<keyword evidence="6 10" id="KW-1133">Transmembrane helix</keyword>
<dbReference type="SUPFAM" id="SSF56784">
    <property type="entry name" value="HAD-like"/>
    <property type="match status" value="1"/>
</dbReference>
<dbReference type="InterPro" id="IPR036412">
    <property type="entry name" value="HAD-like_sf"/>
</dbReference>
<dbReference type="RefSeq" id="WP_379809302.1">
    <property type="nucleotide sequence ID" value="NZ_JBHUOL010000022.1"/>
</dbReference>
<reference evidence="14" key="1">
    <citation type="journal article" date="2019" name="Int. J. Syst. Evol. Microbiol.">
        <title>The Global Catalogue of Microorganisms (GCM) 10K type strain sequencing project: providing services to taxonomists for standard genome sequencing and annotation.</title>
        <authorList>
            <consortium name="The Broad Institute Genomics Platform"/>
            <consortium name="The Broad Institute Genome Sequencing Center for Infectious Disease"/>
            <person name="Wu L."/>
            <person name="Ma J."/>
        </authorList>
    </citation>
    <scope>NUCLEOTIDE SEQUENCE [LARGE SCALE GENOMIC DNA]</scope>
    <source>
        <strain evidence="14">KCTC 52644</strain>
    </source>
</reference>
<dbReference type="SUPFAM" id="SSF81653">
    <property type="entry name" value="Calcium ATPase, transduction domain A"/>
    <property type="match status" value="1"/>
</dbReference>
<comment type="caution">
    <text evidence="13">The sequence shown here is derived from an EMBL/GenBank/DDBJ whole genome shotgun (WGS) entry which is preliminary data.</text>
</comment>
<keyword evidence="3 10" id="KW-0812">Transmembrane</keyword>
<feature type="transmembrane region" description="Helical" evidence="10">
    <location>
        <begin position="319"/>
        <end position="339"/>
    </location>
</feature>
<dbReference type="PROSITE" id="PS00154">
    <property type="entry name" value="ATPASE_E1_E2"/>
    <property type="match status" value="1"/>
</dbReference>
<dbReference type="InterPro" id="IPR018303">
    <property type="entry name" value="ATPase_P-typ_P_site"/>
</dbReference>
<evidence type="ECO:0000256" key="6">
    <source>
        <dbReference type="ARBA" id="ARBA00022989"/>
    </source>
</evidence>
<dbReference type="InterPro" id="IPR044492">
    <property type="entry name" value="P_typ_ATPase_HD_dom"/>
</dbReference>
<dbReference type="Gene3D" id="3.40.1110.10">
    <property type="entry name" value="Calcium-transporting ATPase, cytoplasmic domain N"/>
    <property type="match status" value="1"/>
</dbReference>
<comment type="catalytic activity">
    <reaction evidence="9">
        <text>Zn(2+)(in) + ATP + H2O = Zn(2+)(out) + ADP + phosphate + H(+)</text>
        <dbReference type="Rhea" id="RHEA:20621"/>
        <dbReference type="ChEBI" id="CHEBI:15377"/>
        <dbReference type="ChEBI" id="CHEBI:15378"/>
        <dbReference type="ChEBI" id="CHEBI:29105"/>
        <dbReference type="ChEBI" id="CHEBI:30616"/>
        <dbReference type="ChEBI" id="CHEBI:43474"/>
        <dbReference type="ChEBI" id="CHEBI:456216"/>
        <dbReference type="EC" id="7.2.2.12"/>
    </reaction>
</comment>
<dbReference type="Gene3D" id="3.40.50.1000">
    <property type="entry name" value="HAD superfamily/HAD-like"/>
    <property type="match status" value="1"/>
</dbReference>
<feature type="transmembrane region" description="Helical" evidence="10">
    <location>
        <begin position="680"/>
        <end position="698"/>
    </location>
</feature>
<evidence type="ECO:0000256" key="2">
    <source>
        <dbReference type="ARBA" id="ARBA00006024"/>
    </source>
</evidence>
<evidence type="ECO:0000256" key="4">
    <source>
        <dbReference type="ARBA" id="ARBA00022723"/>
    </source>
</evidence>
<evidence type="ECO:0000256" key="5">
    <source>
        <dbReference type="ARBA" id="ARBA00022967"/>
    </source>
</evidence>
<name>A0ABW5ZB47_9FLAO</name>
<evidence type="ECO:0000256" key="8">
    <source>
        <dbReference type="ARBA" id="ARBA00039097"/>
    </source>
</evidence>
<keyword evidence="10" id="KW-0067">ATP-binding</keyword>
<dbReference type="Proteomes" id="UP001597549">
    <property type="component" value="Unassembled WGS sequence"/>
</dbReference>
<proteinExistence type="inferred from homology"/>
<feature type="transmembrane region" description="Helical" evidence="10">
    <location>
        <begin position="116"/>
        <end position="134"/>
    </location>
</feature>
<accession>A0ABW5ZB47</accession>
<dbReference type="InterPro" id="IPR023299">
    <property type="entry name" value="ATPase_P-typ_cyto_dom_N"/>
</dbReference>
<dbReference type="InterPro" id="IPR001757">
    <property type="entry name" value="P_typ_ATPase"/>
</dbReference>
<keyword evidence="10" id="KW-1003">Cell membrane</keyword>
<dbReference type="EMBL" id="JBHUOL010000022">
    <property type="protein sequence ID" value="MFD2910125.1"/>
    <property type="molecule type" value="Genomic_DNA"/>
</dbReference>
<dbReference type="NCBIfam" id="TIGR01525">
    <property type="entry name" value="ATPase-IB_hvy"/>
    <property type="match status" value="1"/>
</dbReference>
<keyword evidence="5" id="KW-1278">Translocase</keyword>
<dbReference type="NCBIfam" id="TIGR01494">
    <property type="entry name" value="ATPase_P-type"/>
    <property type="match status" value="1"/>
</dbReference>
<evidence type="ECO:0000256" key="9">
    <source>
        <dbReference type="ARBA" id="ARBA00047308"/>
    </source>
</evidence>
<dbReference type="CDD" id="cd07548">
    <property type="entry name" value="P-type_ATPase-Cd_Zn_Co_like"/>
    <property type="match status" value="1"/>
</dbReference>
<dbReference type="InterPro" id="IPR059000">
    <property type="entry name" value="ATPase_P-type_domA"/>
</dbReference>
<feature type="transmembrane region" description="Helical" evidence="10">
    <location>
        <begin position="351"/>
        <end position="372"/>
    </location>
</feature>
<evidence type="ECO:0000256" key="7">
    <source>
        <dbReference type="ARBA" id="ARBA00023136"/>
    </source>
</evidence>
<dbReference type="PANTHER" id="PTHR48085:SF5">
    <property type="entry name" value="CADMIUM_ZINC-TRANSPORTING ATPASE HMA4-RELATED"/>
    <property type="match status" value="1"/>
</dbReference>
<dbReference type="SFLD" id="SFLDF00027">
    <property type="entry name" value="p-type_atpase"/>
    <property type="match status" value="1"/>
</dbReference>